<evidence type="ECO:0000256" key="1">
    <source>
        <dbReference type="ARBA" id="ARBA00004141"/>
    </source>
</evidence>
<keyword evidence="4 6" id="KW-1133">Transmembrane helix</keyword>
<comment type="similarity">
    <text evidence="2">Belongs to the autoinducer-2 exporter (AI-2E) (TC 2.A.86) family.</text>
</comment>
<evidence type="ECO:0000313" key="7">
    <source>
        <dbReference type="EMBL" id="QCK88690.1"/>
    </source>
</evidence>
<dbReference type="AlphaFoldDB" id="A0A4D7QLL8"/>
<keyword evidence="5 6" id="KW-0472">Membrane</keyword>
<dbReference type="InterPro" id="IPR002549">
    <property type="entry name" value="AI-2E-like"/>
</dbReference>
<reference evidence="7 8" key="1">
    <citation type="submission" date="2019-04" db="EMBL/GenBank/DDBJ databases">
        <title>Phreatobacter aquaticus sp. nov.</title>
        <authorList>
            <person name="Choi A."/>
            <person name="Baek K."/>
        </authorList>
    </citation>
    <scope>NUCLEOTIDE SEQUENCE [LARGE SCALE GENOMIC DNA]</scope>
    <source>
        <strain evidence="7 8">NMCR1094</strain>
    </source>
</reference>
<comment type="subcellular location">
    <subcellularLocation>
        <location evidence="1">Membrane</location>
        <topology evidence="1">Multi-pass membrane protein</topology>
    </subcellularLocation>
</comment>
<keyword evidence="3 6" id="KW-0812">Transmembrane</keyword>
<feature type="transmembrane region" description="Helical" evidence="6">
    <location>
        <begin position="60"/>
        <end position="83"/>
    </location>
</feature>
<dbReference type="Pfam" id="PF01594">
    <property type="entry name" value="AI-2E_transport"/>
    <property type="match status" value="1"/>
</dbReference>
<feature type="transmembrane region" description="Helical" evidence="6">
    <location>
        <begin position="237"/>
        <end position="259"/>
    </location>
</feature>
<feature type="transmembrane region" description="Helical" evidence="6">
    <location>
        <begin position="152"/>
        <end position="174"/>
    </location>
</feature>
<evidence type="ECO:0000256" key="6">
    <source>
        <dbReference type="SAM" id="Phobius"/>
    </source>
</evidence>
<evidence type="ECO:0000313" key="8">
    <source>
        <dbReference type="Proteomes" id="UP000298588"/>
    </source>
</evidence>
<feature type="transmembrane region" description="Helical" evidence="6">
    <location>
        <begin position="266"/>
        <end position="288"/>
    </location>
</feature>
<feature type="transmembrane region" description="Helical" evidence="6">
    <location>
        <begin position="308"/>
        <end position="338"/>
    </location>
</feature>
<sequence length="360" mass="37911">MRSLEDAAFLILVVALSALLAWILWPYYGAILWAVVAAIVFAPVQARLNQSFGGRTSLAALATLLLIIALVIVPFILIGAALVPEAASAYAKFQSGELDLVRALRRVVTALPAWASNLLDDNGLTSLGAIQRKLVQGLASSSGTVASHALSIGQGTFGFIVNLGVMLYLLFFLLRDGGTIAGRFEAAFPIDKDRKRALLEQFTVVVQATIKGSILVALIQGALGGLIFWALSINAPLLWAVAMAFLSLLPSVGAGIVWLPVAIYLLATGAVWQGAVLIAFGVLVIGLVDNALRPILVGKDTRMPDYVVLLSTLGGLEMFGLNGFVVGPVIAAMAIVAWDIFIVTRRDASDAAGETEQSST</sequence>
<dbReference type="OrthoDB" id="106838at2"/>
<feature type="transmembrane region" description="Helical" evidence="6">
    <location>
        <begin position="202"/>
        <end position="231"/>
    </location>
</feature>
<dbReference type="GO" id="GO:0016020">
    <property type="term" value="C:membrane"/>
    <property type="evidence" value="ECO:0007669"/>
    <property type="project" value="UniProtKB-SubCell"/>
</dbReference>
<dbReference type="PANTHER" id="PTHR21716">
    <property type="entry name" value="TRANSMEMBRANE PROTEIN"/>
    <property type="match status" value="1"/>
</dbReference>
<dbReference type="Proteomes" id="UP000298588">
    <property type="component" value="Chromosome"/>
</dbReference>
<protein>
    <submittedName>
        <fullName evidence="7">AI-2E family transporter</fullName>
    </submittedName>
</protein>
<feature type="transmembrane region" description="Helical" evidence="6">
    <location>
        <begin position="7"/>
        <end position="25"/>
    </location>
</feature>
<dbReference type="KEGG" id="paqt:E8L99_08045"/>
<gene>
    <name evidence="7" type="ORF">E8L99_08045</name>
</gene>
<keyword evidence="8" id="KW-1185">Reference proteome</keyword>
<evidence type="ECO:0000256" key="3">
    <source>
        <dbReference type="ARBA" id="ARBA00022692"/>
    </source>
</evidence>
<accession>A0A4D7QLL8</accession>
<dbReference type="EMBL" id="CP039865">
    <property type="protein sequence ID" value="QCK88690.1"/>
    <property type="molecule type" value="Genomic_DNA"/>
</dbReference>
<dbReference type="PANTHER" id="PTHR21716:SF4">
    <property type="entry name" value="TRANSMEMBRANE PROTEIN 245"/>
    <property type="match status" value="1"/>
</dbReference>
<feature type="transmembrane region" description="Helical" evidence="6">
    <location>
        <begin position="31"/>
        <end position="48"/>
    </location>
</feature>
<evidence type="ECO:0000256" key="5">
    <source>
        <dbReference type="ARBA" id="ARBA00023136"/>
    </source>
</evidence>
<evidence type="ECO:0000256" key="2">
    <source>
        <dbReference type="ARBA" id="ARBA00009773"/>
    </source>
</evidence>
<organism evidence="7 8">
    <name type="scientific">Phreatobacter aquaticus</name>
    <dbReference type="NCBI Taxonomy" id="2570229"/>
    <lineage>
        <taxon>Bacteria</taxon>
        <taxon>Pseudomonadati</taxon>
        <taxon>Pseudomonadota</taxon>
        <taxon>Alphaproteobacteria</taxon>
        <taxon>Hyphomicrobiales</taxon>
        <taxon>Phreatobacteraceae</taxon>
        <taxon>Phreatobacter</taxon>
    </lineage>
</organism>
<proteinExistence type="inferred from homology"/>
<name>A0A4D7QLL8_9HYPH</name>
<evidence type="ECO:0000256" key="4">
    <source>
        <dbReference type="ARBA" id="ARBA00022989"/>
    </source>
</evidence>